<dbReference type="Proteomes" id="UP001236369">
    <property type="component" value="Unassembled WGS sequence"/>
</dbReference>
<name>A0ABU0HSV0_9HYPH</name>
<evidence type="ECO:0000313" key="1">
    <source>
        <dbReference type="EMBL" id="MDQ0444551.1"/>
    </source>
</evidence>
<keyword evidence="2" id="KW-1185">Reference proteome</keyword>
<evidence type="ECO:0000313" key="2">
    <source>
        <dbReference type="Proteomes" id="UP001236369"/>
    </source>
</evidence>
<dbReference type="RefSeq" id="WP_238252893.1">
    <property type="nucleotide sequence ID" value="NZ_BPQX01000063.1"/>
</dbReference>
<dbReference type="EMBL" id="JAUSVV010000013">
    <property type="protein sequence ID" value="MDQ0444551.1"/>
    <property type="molecule type" value="Genomic_DNA"/>
</dbReference>
<organism evidence="1 2">
    <name type="scientific">Methylobacterium persicinum</name>
    <dbReference type="NCBI Taxonomy" id="374426"/>
    <lineage>
        <taxon>Bacteria</taxon>
        <taxon>Pseudomonadati</taxon>
        <taxon>Pseudomonadota</taxon>
        <taxon>Alphaproteobacteria</taxon>
        <taxon>Hyphomicrobiales</taxon>
        <taxon>Methylobacteriaceae</taxon>
        <taxon>Methylobacterium</taxon>
    </lineage>
</organism>
<sequence>MIDRADEDDLTRALAEAYGRGQGIGDVKANTVAGSSQNRTARPRYAFPKGFFTNEFRWGFLVGRFAKSGKPYHAWLNWFDFTHGNEHFFDLDDPTRIKLRPLISSDRLNPRRSECMSSCWFGGDVNSLLWADHPEGSGATAFLVHLFPRGDCEDPKNVARAICHARHQYGTSYPAAVALLT</sequence>
<proteinExistence type="predicted"/>
<reference evidence="1 2" key="1">
    <citation type="submission" date="2023-07" db="EMBL/GenBank/DDBJ databases">
        <title>Genomic Encyclopedia of Type Strains, Phase IV (KMG-IV): sequencing the most valuable type-strain genomes for metagenomic binning, comparative biology and taxonomic classification.</title>
        <authorList>
            <person name="Goeker M."/>
        </authorList>
    </citation>
    <scope>NUCLEOTIDE SEQUENCE [LARGE SCALE GENOMIC DNA]</scope>
    <source>
        <strain evidence="1 2">DSM 19562</strain>
    </source>
</reference>
<gene>
    <name evidence="1" type="ORF">QO016_004064</name>
</gene>
<comment type="caution">
    <text evidence="1">The sequence shown here is derived from an EMBL/GenBank/DDBJ whole genome shotgun (WGS) entry which is preliminary data.</text>
</comment>
<protein>
    <submittedName>
        <fullName evidence="1">Uncharacterized protein</fullName>
    </submittedName>
</protein>
<accession>A0ABU0HSV0</accession>